<evidence type="ECO:0000256" key="3">
    <source>
        <dbReference type="ARBA" id="ARBA00023125"/>
    </source>
</evidence>
<proteinExistence type="inferred from homology"/>
<accession>A0ABW1L3K5</accession>
<evidence type="ECO:0000259" key="7">
    <source>
        <dbReference type="PROSITE" id="PS51900"/>
    </source>
</evidence>
<evidence type="ECO:0000256" key="5">
    <source>
        <dbReference type="PROSITE-ProRule" id="PRU01248"/>
    </source>
</evidence>
<comment type="similarity">
    <text evidence="1">Belongs to the 'phage' integrase family.</text>
</comment>
<dbReference type="PANTHER" id="PTHR30629:SF2">
    <property type="entry name" value="PROPHAGE INTEGRASE INTS-RELATED"/>
    <property type="match status" value="1"/>
</dbReference>
<dbReference type="Pfam" id="PF00589">
    <property type="entry name" value="Phage_integrase"/>
    <property type="match status" value="1"/>
</dbReference>
<keyword evidence="9" id="KW-1185">Reference proteome</keyword>
<name>A0ABW1L3K5_9PROT</name>
<dbReference type="PROSITE" id="PS51900">
    <property type="entry name" value="CB"/>
    <property type="match status" value="1"/>
</dbReference>
<dbReference type="CDD" id="cd00801">
    <property type="entry name" value="INT_P4_C"/>
    <property type="match status" value="1"/>
</dbReference>
<feature type="domain" description="Core-binding (CB)" evidence="7">
    <location>
        <begin position="95"/>
        <end position="176"/>
    </location>
</feature>
<dbReference type="Gene3D" id="1.10.443.10">
    <property type="entry name" value="Intergrase catalytic core"/>
    <property type="match status" value="1"/>
</dbReference>
<evidence type="ECO:0000313" key="8">
    <source>
        <dbReference type="EMBL" id="MFC6037757.1"/>
    </source>
</evidence>
<organism evidence="8 9">
    <name type="scientific">Hyphococcus aureus</name>
    <dbReference type="NCBI Taxonomy" id="2666033"/>
    <lineage>
        <taxon>Bacteria</taxon>
        <taxon>Pseudomonadati</taxon>
        <taxon>Pseudomonadota</taxon>
        <taxon>Alphaproteobacteria</taxon>
        <taxon>Parvularculales</taxon>
        <taxon>Parvularculaceae</taxon>
        <taxon>Hyphococcus</taxon>
    </lineage>
</organism>
<dbReference type="InterPro" id="IPR038488">
    <property type="entry name" value="Integrase_DNA-bd_sf"/>
</dbReference>
<dbReference type="PROSITE" id="PS51898">
    <property type="entry name" value="TYR_RECOMBINASE"/>
    <property type="match status" value="1"/>
</dbReference>
<dbReference type="PANTHER" id="PTHR30629">
    <property type="entry name" value="PROPHAGE INTEGRASE"/>
    <property type="match status" value="1"/>
</dbReference>
<evidence type="ECO:0000256" key="4">
    <source>
        <dbReference type="ARBA" id="ARBA00023172"/>
    </source>
</evidence>
<dbReference type="InterPro" id="IPR013762">
    <property type="entry name" value="Integrase-like_cat_sf"/>
</dbReference>
<evidence type="ECO:0000313" key="9">
    <source>
        <dbReference type="Proteomes" id="UP001596116"/>
    </source>
</evidence>
<dbReference type="Pfam" id="PF22022">
    <property type="entry name" value="Phage_int_M"/>
    <property type="match status" value="1"/>
</dbReference>
<reference evidence="8 9" key="1">
    <citation type="submission" date="2024-09" db="EMBL/GenBank/DDBJ databases">
        <authorList>
            <person name="Zhang Z.-H."/>
        </authorList>
    </citation>
    <scope>NUCLEOTIDE SEQUENCE [LARGE SCALE GENOMIC DNA]</scope>
    <source>
        <strain evidence="8 9">HHTR114</strain>
    </source>
</reference>
<dbReference type="EMBL" id="JBHPON010000003">
    <property type="protein sequence ID" value="MFC6037757.1"/>
    <property type="molecule type" value="Genomic_DNA"/>
</dbReference>
<dbReference type="InterPro" id="IPR002104">
    <property type="entry name" value="Integrase_catalytic"/>
</dbReference>
<dbReference type="SUPFAM" id="SSF56349">
    <property type="entry name" value="DNA breaking-rejoining enzymes"/>
    <property type="match status" value="1"/>
</dbReference>
<evidence type="ECO:0000259" key="6">
    <source>
        <dbReference type="PROSITE" id="PS51898"/>
    </source>
</evidence>
<comment type="caution">
    <text evidence="8">The sequence shown here is derived from an EMBL/GenBank/DDBJ whole genome shotgun (WGS) entry which is preliminary data.</text>
</comment>
<dbReference type="Gene3D" id="3.30.160.390">
    <property type="entry name" value="Integrase, DNA-binding domain"/>
    <property type="match status" value="1"/>
</dbReference>
<dbReference type="Proteomes" id="UP001596116">
    <property type="component" value="Unassembled WGS sequence"/>
</dbReference>
<dbReference type="InterPro" id="IPR053876">
    <property type="entry name" value="Phage_int_M"/>
</dbReference>
<dbReference type="RefSeq" id="WP_379880848.1">
    <property type="nucleotide sequence ID" value="NZ_JBHPON010000003.1"/>
</dbReference>
<feature type="domain" description="Tyr recombinase" evidence="6">
    <location>
        <begin position="202"/>
        <end position="377"/>
    </location>
</feature>
<evidence type="ECO:0000256" key="2">
    <source>
        <dbReference type="ARBA" id="ARBA00022908"/>
    </source>
</evidence>
<dbReference type="InterPro" id="IPR011010">
    <property type="entry name" value="DNA_brk_join_enz"/>
</dbReference>
<protein>
    <submittedName>
        <fullName evidence="8">Tyrosine-type recombinase/integrase</fullName>
    </submittedName>
</protein>
<keyword evidence="4" id="KW-0233">DNA recombination</keyword>
<dbReference type="Pfam" id="PF13356">
    <property type="entry name" value="Arm-DNA-bind_3"/>
    <property type="match status" value="1"/>
</dbReference>
<dbReference type="InterPro" id="IPR050808">
    <property type="entry name" value="Phage_Integrase"/>
</dbReference>
<dbReference type="Gene3D" id="1.10.150.130">
    <property type="match status" value="1"/>
</dbReference>
<gene>
    <name evidence="8" type="ORF">ACFMB1_19550</name>
</gene>
<evidence type="ECO:0000256" key="1">
    <source>
        <dbReference type="ARBA" id="ARBA00008857"/>
    </source>
</evidence>
<dbReference type="InterPro" id="IPR010998">
    <property type="entry name" value="Integrase_recombinase_N"/>
</dbReference>
<keyword evidence="3 5" id="KW-0238">DNA-binding</keyword>
<sequence length="391" mass="43750">MSNVKYNQLSARRVASLSAPGKYADGNCLNLVIDERGNKRWVVIVAYLGKRREIGAGSAREVSLAEARARRDEIKRHIRNGVDPLAEKQRARAVPTFEAFSRDLYDEIKHEWRNEKHATAWLRTLELYAFPHFGSLMIDAVDGPTVTGALKKIWKDKPETARRVKQRVGRVLSAAIAENLRPGPNPVDDIAAALSKKRAPAVHLRSMPYADVPAFYARLRKSEMALTSKAAFRLLILTAARTGEIRFASWSEIDLRKKLWTIPSQRMKAGETHVVPLCAAAISILKEVRSHSGRGDLVFPANADGGPYSDAVFAAALKRMGEPFTAHGFRSSFRTWAEEQTAYPHAAMEAALAHKIPDRVEAAYRRTTLLEKRRELMADWEAFVTRLSNGN</sequence>
<keyword evidence="2" id="KW-0229">DNA integration</keyword>
<dbReference type="InterPro" id="IPR025166">
    <property type="entry name" value="Integrase_DNA_bind_dom"/>
</dbReference>
<dbReference type="InterPro" id="IPR044068">
    <property type="entry name" value="CB"/>
</dbReference>